<dbReference type="AlphaFoldDB" id="A0A917DM72"/>
<evidence type="ECO:0000313" key="2">
    <source>
        <dbReference type="Proteomes" id="UP000609064"/>
    </source>
</evidence>
<dbReference type="Proteomes" id="UP000609064">
    <property type="component" value="Unassembled WGS sequence"/>
</dbReference>
<dbReference type="InterPro" id="IPR005297">
    <property type="entry name" value="Lipoprotein_repeat"/>
</dbReference>
<dbReference type="PROSITE" id="PS51257">
    <property type="entry name" value="PROKAR_LIPOPROTEIN"/>
    <property type="match status" value="1"/>
</dbReference>
<evidence type="ECO:0000313" key="1">
    <source>
        <dbReference type="EMBL" id="GGD49729.1"/>
    </source>
</evidence>
<name>A0A917DM72_9BACT</name>
<sequence>MKQISNLLIVVSFLFFIVVGCEKQASEPTYGIMAKTTTLGTVLTNQQGKTLYFFSSDVSGTSACSGNCLTNWPVFYVDLTSVDPTLIATDFGTITRADGTKQTTFKGWPLYTYSGDAAAGDVKGENVGSKWYVAKTTYTIMLANAQLVGQDGKQYTSKYTEGAGDTQYFVDETGRTLYGFANDKKNKNNYTKSDFSNDGTWPIFGLDLKDVPSAIDKSLFGTITVFGKNQLTYKGWPLYYFGSDNKVRGVNKGVSVPRPGVWPIVNKDTPDAPL</sequence>
<reference evidence="1" key="1">
    <citation type="journal article" date="2014" name="Int. J. Syst. Evol. Microbiol.">
        <title>Complete genome sequence of Corynebacterium casei LMG S-19264T (=DSM 44701T), isolated from a smear-ripened cheese.</title>
        <authorList>
            <consortium name="US DOE Joint Genome Institute (JGI-PGF)"/>
            <person name="Walter F."/>
            <person name="Albersmeier A."/>
            <person name="Kalinowski J."/>
            <person name="Ruckert C."/>
        </authorList>
    </citation>
    <scope>NUCLEOTIDE SEQUENCE</scope>
    <source>
        <strain evidence="1">CGMCC 1.15958</strain>
    </source>
</reference>
<protein>
    <recommendedName>
        <fullName evidence="3">Secreted repeat protein with Y-X4-D motif</fullName>
    </recommendedName>
</protein>
<organism evidence="1 2">
    <name type="scientific">Emticicia aquatilis</name>
    <dbReference type="NCBI Taxonomy" id="1537369"/>
    <lineage>
        <taxon>Bacteria</taxon>
        <taxon>Pseudomonadati</taxon>
        <taxon>Bacteroidota</taxon>
        <taxon>Cytophagia</taxon>
        <taxon>Cytophagales</taxon>
        <taxon>Leadbetterellaceae</taxon>
        <taxon>Emticicia</taxon>
    </lineage>
</organism>
<dbReference type="RefSeq" id="WP_188765161.1">
    <property type="nucleotide sequence ID" value="NZ_BMKK01000002.1"/>
</dbReference>
<comment type="caution">
    <text evidence="1">The sequence shown here is derived from an EMBL/GenBank/DDBJ whole genome shotgun (WGS) entry which is preliminary data.</text>
</comment>
<dbReference type="PANTHER" id="PTHR39335">
    <property type="entry name" value="BLL4220 PROTEIN"/>
    <property type="match status" value="1"/>
</dbReference>
<dbReference type="Pfam" id="PF03640">
    <property type="entry name" value="Lipoprotein_15"/>
    <property type="match status" value="3"/>
</dbReference>
<dbReference type="GO" id="GO:0043448">
    <property type="term" value="P:alkane catabolic process"/>
    <property type="evidence" value="ECO:0007669"/>
    <property type="project" value="TreeGrafter"/>
</dbReference>
<dbReference type="PANTHER" id="PTHR39335:SF1">
    <property type="entry name" value="BLL4220 PROTEIN"/>
    <property type="match status" value="1"/>
</dbReference>
<dbReference type="EMBL" id="BMKK01000002">
    <property type="protein sequence ID" value="GGD49729.1"/>
    <property type="molecule type" value="Genomic_DNA"/>
</dbReference>
<accession>A0A917DM72</accession>
<keyword evidence="2" id="KW-1185">Reference proteome</keyword>
<evidence type="ECO:0008006" key="3">
    <source>
        <dbReference type="Google" id="ProtNLM"/>
    </source>
</evidence>
<gene>
    <name evidence="1" type="ORF">GCM10011514_12370</name>
</gene>
<reference evidence="1" key="2">
    <citation type="submission" date="2020-09" db="EMBL/GenBank/DDBJ databases">
        <authorList>
            <person name="Sun Q."/>
            <person name="Zhou Y."/>
        </authorList>
    </citation>
    <scope>NUCLEOTIDE SEQUENCE</scope>
    <source>
        <strain evidence="1">CGMCC 1.15958</strain>
    </source>
</reference>
<proteinExistence type="predicted"/>